<protein>
    <submittedName>
        <fullName evidence="1">DUF1076 domain-containing protein</fullName>
    </submittedName>
</protein>
<dbReference type="EMBL" id="ROAL01000051">
    <property type="protein sequence ID" value="MIB63894.1"/>
    <property type="molecule type" value="Genomic_DNA"/>
</dbReference>
<evidence type="ECO:0000313" key="1">
    <source>
        <dbReference type="EMBL" id="MIB63894.1"/>
    </source>
</evidence>
<evidence type="ECO:0000313" key="2">
    <source>
        <dbReference type="Proteomes" id="UP000271175"/>
    </source>
</evidence>
<proteinExistence type="predicted"/>
<reference evidence="1 2" key="1">
    <citation type="submission" date="2018-10" db="EMBL/GenBank/DDBJ databases">
        <authorList>
            <consortium name="NARMS: The National Antimicrobial Resistance Monitoring System"/>
        </authorList>
    </citation>
    <scope>NUCLEOTIDE SEQUENCE [LARGE SCALE GENOMIC DNA]</scope>
    <source>
        <strain evidence="1 2">CVM N17EC0276</strain>
    </source>
</reference>
<dbReference type="RefSeq" id="WP_024167648.1">
    <property type="nucleotide sequence ID" value="NZ_BFMC01000075.1"/>
</dbReference>
<dbReference type="AlphaFoldDB" id="A0A1Q6A937"/>
<gene>
    <name evidence="1" type="ORF">D9E49_26630</name>
</gene>
<accession>A0A1Q6A937</accession>
<dbReference type="Proteomes" id="UP000271175">
    <property type="component" value="Unassembled WGS sequence"/>
</dbReference>
<sequence>MPLTSDINSSSFHLGMEVLRAQVAATGRGEFTMGGETVRIEYSPTDGRFLASDGTGGLFTELLLLGFNNGPQALGERMLSMITQSQESLQDKISQCKFSVNPDDLQCPPESAQCPITLEIPEEGVFIKNSGDSVVCSLFDVTAFSRLVSEKSPHPLTREKLTASMVVSADKCFYDHGKGSFVIKDS</sequence>
<dbReference type="Pfam" id="PF06416">
    <property type="entry name" value="T3SS_NleG"/>
    <property type="match status" value="1"/>
</dbReference>
<organism evidence="1 2">
    <name type="scientific">Escherichia coli</name>
    <dbReference type="NCBI Taxonomy" id="562"/>
    <lineage>
        <taxon>Bacteria</taxon>
        <taxon>Pseudomonadati</taxon>
        <taxon>Pseudomonadota</taxon>
        <taxon>Gammaproteobacteria</taxon>
        <taxon>Enterobacterales</taxon>
        <taxon>Enterobacteriaceae</taxon>
        <taxon>Escherichia</taxon>
    </lineage>
</organism>
<dbReference type="InterPro" id="IPR010489">
    <property type="entry name" value="Effector_NleG"/>
</dbReference>
<dbReference type="InterPro" id="IPR038436">
    <property type="entry name" value="Effector_NleG_sf"/>
</dbReference>
<name>A0A1Q6A937_ECOLX</name>
<dbReference type="Gene3D" id="3.30.40.80">
    <property type="entry name" value="Effector protein NleG"/>
    <property type="match status" value="1"/>
</dbReference>
<comment type="caution">
    <text evidence="1">The sequence shown here is derived from an EMBL/GenBank/DDBJ whole genome shotgun (WGS) entry which is preliminary data.</text>
</comment>
<dbReference type="GO" id="GO:0044403">
    <property type="term" value="P:biological process involved in symbiotic interaction"/>
    <property type="evidence" value="ECO:0007669"/>
    <property type="project" value="InterPro"/>
</dbReference>
<dbReference type="GO" id="GO:0004842">
    <property type="term" value="F:ubiquitin-protein transferase activity"/>
    <property type="evidence" value="ECO:0007669"/>
    <property type="project" value="InterPro"/>
</dbReference>